<keyword evidence="11" id="KW-1185">Reference proteome</keyword>
<dbReference type="RefSeq" id="WP_057820602.1">
    <property type="nucleotide sequence ID" value="NZ_CAXRJZ010000024.1"/>
</dbReference>
<evidence type="ECO:0000256" key="1">
    <source>
        <dbReference type="ARBA" id="ARBA00004429"/>
    </source>
</evidence>
<evidence type="ECO:0000256" key="5">
    <source>
        <dbReference type="ARBA" id="ARBA00022989"/>
    </source>
</evidence>
<evidence type="ECO:0000313" key="12">
    <source>
        <dbReference type="Proteomes" id="UP000325785"/>
    </source>
</evidence>
<reference evidence="9 11" key="1">
    <citation type="submission" date="2015-04" db="EMBL/GenBank/DDBJ databases">
        <title>The draft genome sequence of Roseovarius indicus B108T.</title>
        <authorList>
            <person name="Li G."/>
            <person name="Lai Q."/>
            <person name="Shao Z."/>
            <person name="Yan P."/>
        </authorList>
    </citation>
    <scope>NUCLEOTIDE SEQUENCE [LARGE SCALE GENOMIC DNA]</scope>
    <source>
        <strain evidence="9 11">B108</strain>
    </source>
</reference>
<evidence type="ECO:0000256" key="3">
    <source>
        <dbReference type="ARBA" id="ARBA00022519"/>
    </source>
</evidence>
<dbReference type="GO" id="GO:0005886">
    <property type="term" value="C:plasma membrane"/>
    <property type="evidence" value="ECO:0007669"/>
    <property type="project" value="UniProtKB-SubCell"/>
</dbReference>
<comment type="similarity">
    <text evidence="7">Belongs to the TRAP transporter large permease family.</text>
</comment>
<feature type="transmembrane region" description="Helical" evidence="7">
    <location>
        <begin position="29"/>
        <end position="50"/>
    </location>
</feature>
<feature type="transmembrane region" description="Helical" evidence="7">
    <location>
        <begin position="405"/>
        <end position="426"/>
    </location>
</feature>
<feature type="transmembrane region" description="Helical" evidence="7">
    <location>
        <begin position="228"/>
        <end position="246"/>
    </location>
</feature>
<dbReference type="Proteomes" id="UP000051401">
    <property type="component" value="Unassembled WGS sequence"/>
</dbReference>
<dbReference type="NCBIfam" id="TIGR00786">
    <property type="entry name" value="dctM"/>
    <property type="match status" value="1"/>
</dbReference>
<dbReference type="PANTHER" id="PTHR33362">
    <property type="entry name" value="SIALIC ACID TRAP TRANSPORTER PERMEASE PROTEIN SIAT-RELATED"/>
    <property type="match status" value="1"/>
</dbReference>
<evidence type="ECO:0000313" key="11">
    <source>
        <dbReference type="Proteomes" id="UP000051401"/>
    </source>
</evidence>
<keyword evidence="3 7" id="KW-0997">Cell inner membrane</keyword>
<dbReference type="Pfam" id="PF06808">
    <property type="entry name" value="DctM"/>
    <property type="match status" value="1"/>
</dbReference>
<evidence type="ECO:0000259" key="8">
    <source>
        <dbReference type="Pfam" id="PF06808"/>
    </source>
</evidence>
<dbReference type="PIRSF" id="PIRSF006066">
    <property type="entry name" value="HI0050"/>
    <property type="match status" value="1"/>
</dbReference>
<dbReference type="PANTHER" id="PTHR33362:SF7">
    <property type="entry name" value="SLL1103 PROTEIN"/>
    <property type="match status" value="1"/>
</dbReference>
<keyword evidence="5 7" id="KW-1133">Transmembrane helix</keyword>
<comment type="subcellular location">
    <subcellularLocation>
        <location evidence="1 7">Cell inner membrane</location>
        <topology evidence="1 7">Multi-pass membrane protein</topology>
    </subcellularLocation>
</comment>
<feature type="transmembrane region" description="Helical" evidence="7">
    <location>
        <begin position="366"/>
        <end position="385"/>
    </location>
</feature>
<evidence type="ECO:0000256" key="6">
    <source>
        <dbReference type="ARBA" id="ARBA00023136"/>
    </source>
</evidence>
<evidence type="ECO:0000256" key="2">
    <source>
        <dbReference type="ARBA" id="ARBA00022475"/>
    </source>
</evidence>
<gene>
    <name evidence="10" type="primary">siaT_9</name>
    <name evidence="10" type="ORF">RIdsm_00836</name>
    <name evidence="9" type="ORF">XM52_24670</name>
</gene>
<reference evidence="10 12" key="2">
    <citation type="submission" date="2018-08" db="EMBL/GenBank/DDBJ databases">
        <title>Genetic Globetrotter - A new plasmid hitch-hiking vast phylogenetic and geographic distances.</title>
        <authorList>
            <person name="Vollmers J."/>
            <person name="Petersen J."/>
        </authorList>
    </citation>
    <scope>NUCLEOTIDE SEQUENCE [LARGE SCALE GENOMIC DNA]</scope>
    <source>
        <strain evidence="10 12">DSM 26383</strain>
    </source>
</reference>
<dbReference type="Proteomes" id="UP000325785">
    <property type="component" value="Chromosome"/>
</dbReference>
<feature type="domain" description="TRAP C4-dicarboxylate transport system permease DctM subunit" evidence="8">
    <location>
        <begin position="11"/>
        <end position="428"/>
    </location>
</feature>
<sequence length="438" mass="46590">MGIELITLLIVVALLGLMAVGVPLGITTLTVSLVTAILYFGERAGFFIVAANVGEVLHKYELIAVPFFVFMANVLERSGIAKSLFDSMAIAGGRFRGSVGVQTCIVAVLLAAMSGIMGGEIVMLGLIALPQMLRLGYDKKLSIGIICAAGALATLIPPSVVLIVYGLAAQVSITKLFAASAVPGLMLATLYITYILVRVRLKPEMAPIYDIPETGLPFFQRLKFLKGIILPGLLIATVLGVIYSGIATVTEAAAIGAVGALVVAGVRKELNWTMARDAMRQTVLTVGSIIWLVLGAVSLIGIYNRIGGGDFLRGVLTGLDMAPIMIVLVMMLIVMVLGTFLEWIAIIFITVPIFAPVVVDLGFDPVWFGVLFAMNIQIYYLSPPFGPACFFLKSVAPKGVELQDIFVAVLPFIALQALGLAAVLFLPDIAMWLPNMLD</sequence>
<dbReference type="STRING" id="540747.SAMN04488031_10962"/>
<comment type="function">
    <text evidence="7">Part of the tripartite ATP-independent periplasmic (TRAP) transport system.</text>
</comment>
<feature type="transmembrane region" description="Helical" evidence="7">
    <location>
        <begin position="100"/>
        <end position="129"/>
    </location>
</feature>
<name>A0A0T5P2D2_9RHOB</name>
<dbReference type="EMBL" id="CP031598">
    <property type="protein sequence ID" value="QEW25052.1"/>
    <property type="molecule type" value="Genomic_DNA"/>
</dbReference>
<feature type="transmembrane region" description="Helical" evidence="7">
    <location>
        <begin position="177"/>
        <end position="197"/>
    </location>
</feature>
<dbReference type="PATRIC" id="fig|540747.5.peg.3288"/>
<protein>
    <recommendedName>
        <fullName evidence="7">TRAP transporter large permease protein</fullName>
    </recommendedName>
</protein>
<feature type="transmembrane region" description="Helical" evidence="7">
    <location>
        <begin position="141"/>
        <end position="165"/>
    </location>
</feature>
<organism evidence="9 11">
    <name type="scientific">Roseovarius indicus</name>
    <dbReference type="NCBI Taxonomy" id="540747"/>
    <lineage>
        <taxon>Bacteria</taxon>
        <taxon>Pseudomonadati</taxon>
        <taxon>Pseudomonadota</taxon>
        <taxon>Alphaproteobacteria</taxon>
        <taxon>Rhodobacterales</taxon>
        <taxon>Roseobacteraceae</taxon>
        <taxon>Roseovarius</taxon>
    </lineage>
</organism>
<dbReference type="InterPro" id="IPR010656">
    <property type="entry name" value="DctM"/>
</dbReference>
<dbReference type="OrthoDB" id="7339120at2"/>
<comment type="caution">
    <text evidence="7">Lacks conserved residue(s) required for the propagation of feature annotation.</text>
</comment>
<keyword evidence="4 7" id="KW-0812">Transmembrane</keyword>
<keyword evidence="7" id="KW-0813">Transport</keyword>
<dbReference type="GO" id="GO:0022857">
    <property type="term" value="F:transmembrane transporter activity"/>
    <property type="evidence" value="ECO:0007669"/>
    <property type="project" value="UniProtKB-UniRule"/>
</dbReference>
<dbReference type="EMBL" id="LAXI01000024">
    <property type="protein sequence ID" value="KRS15291.1"/>
    <property type="molecule type" value="Genomic_DNA"/>
</dbReference>
<evidence type="ECO:0000256" key="7">
    <source>
        <dbReference type="RuleBase" id="RU369079"/>
    </source>
</evidence>
<dbReference type="InterPro" id="IPR004681">
    <property type="entry name" value="TRAP_DctM"/>
</dbReference>
<proteinExistence type="inferred from homology"/>
<dbReference type="AlphaFoldDB" id="A0A0T5P2D2"/>
<dbReference type="KEGG" id="rid:RIdsm_00836"/>
<feature type="transmembrane region" description="Helical" evidence="7">
    <location>
        <begin position="282"/>
        <end position="304"/>
    </location>
</feature>
<comment type="subunit">
    <text evidence="7">The complex comprises the extracytoplasmic solute receptor protein and the two transmembrane proteins.</text>
</comment>
<accession>A0A0T5P2D2</accession>
<evidence type="ECO:0000256" key="4">
    <source>
        <dbReference type="ARBA" id="ARBA00022692"/>
    </source>
</evidence>
<keyword evidence="2" id="KW-1003">Cell membrane</keyword>
<evidence type="ECO:0000313" key="9">
    <source>
        <dbReference type="EMBL" id="KRS15291.1"/>
    </source>
</evidence>
<evidence type="ECO:0000313" key="10">
    <source>
        <dbReference type="EMBL" id="QEW25052.1"/>
    </source>
</evidence>
<keyword evidence="6 7" id="KW-0472">Membrane</keyword>
<feature type="transmembrane region" description="Helical" evidence="7">
    <location>
        <begin position="324"/>
        <end position="354"/>
    </location>
</feature>